<keyword evidence="8" id="KW-1185">Reference proteome</keyword>
<dbReference type="SUPFAM" id="SSF53335">
    <property type="entry name" value="S-adenosyl-L-methionine-dependent methyltransferases"/>
    <property type="match status" value="1"/>
</dbReference>
<dbReference type="PRINTS" id="PR00507">
    <property type="entry name" value="N12N6MTFRASE"/>
</dbReference>
<name>E4U0N3_SULKY</name>
<dbReference type="Gene3D" id="3.40.50.150">
    <property type="entry name" value="Vaccinia Virus protein VP39"/>
    <property type="match status" value="1"/>
</dbReference>
<dbReference type="EMBL" id="CP002355">
    <property type="protein sequence ID" value="ADR34350.1"/>
    <property type="molecule type" value="Genomic_DNA"/>
</dbReference>
<evidence type="ECO:0000256" key="5">
    <source>
        <dbReference type="ARBA" id="ARBA00047942"/>
    </source>
</evidence>
<evidence type="ECO:0000259" key="6">
    <source>
        <dbReference type="Pfam" id="PF07669"/>
    </source>
</evidence>
<dbReference type="AlphaFoldDB" id="E4U0N3"/>
<comment type="catalytic activity">
    <reaction evidence="5">
        <text>a 2'-deoxyadenosine in DNA + S-adenosyl-L-methionine = an N(6)-methyl-2'-deoxyadenosine in DNA + S-adenosyl-L-homocysteine + H(+)</text>
        <dbReference type="Rhea" id="RHEA:15197"/>
        <dbReference type="Rhea" id="RHEA-COMP:12418"/>
        <dbReference type="Rhea" id="RHEA-COMP:12419"/>
        <dbReference type="ChEBI" id="CHEBI:15378"/>
        <dbReference type="ChEBI" id="CHEBI:57856"/>
        <dbReference type="ChEBI" id="CHEBI:59789"/>
        <dbReference type="ChEBI" id="CHEBI:90615"/>
        <dbReference type="ChEBI" id="CHEBI:90616"/>
        <dbReference type="EC" id="2.1.1.72"/>
    </reaction>
</comment>
<dbReference type="Pfam" id="PF07669">
    <property type="entry name" value="Eco57I"/>
    <property type="match status" value="1"/>
</dbReference>
<evidence type="ECO:0000256" key="1">
    <source>
        <dbReference type="ARBA" id="ARBA00011900"/>
    </source>
</evidence>
<dbReference type="REBASE" id="29562">
    <property type="entry name" value="SkuORF1689P"/>
</dbReference>
<dbReference type="GO" id="GO:0009007">
    <property type="term" value="F:site-specific DNA-methyltransferase (adenine-specific) activity"/>
    <property type="evidence" value="ECO:0007669"/>
    <property type="project" value="UniProtKB-EC"/>
</dbReference>
<dbReference type="EC" id="2.1.1.72" evidence="1"/>
<dbReference type="PANTHER" id="PTHR33841:SF1">
    <property type="entry name" value="DNA METHYLTRANSFERASE A"/>
    <property type="match status" value="1"/>
</dbReference>
<evidence type="ECO:0000256" key="4">
    <source>
        <dbReference type="ARBA" id="ARBA00022691"/>
    </source>
</evidence>
<evidence type="ECO:0000256" key="2">
    <source>
        <dbReference type="ARBA" id="ARBA00022603"/>
    </source>
</evidence>
<dbReference type="HOGENOM" id="CLU_007510_1_1_7"/>
<keyword evidence="4" id="KW-0949">S-adenosyl-L-methionine</keyword>
<keyword evidence="2" id="KW-0489">Methyltransferase</keyword>
<dbReference type="GO" id="GO:0003676">
    <property type="term" value="F:nucleic acid binding"/>
    <property type="evidence" value="ECO:0007669"/>
    <property type="project" value="InterPro"/>
</dbReference>
<dbReference type="InterPro" id="IPR011639">
    <property type="entry name" value="MethylTrfase_TaqI-like_dom"/>
</dbReference>
<dbReference type="PANTHER" id="PTHR33841">
    <property type="entry name" value="DNA METHYLTRANSFERASE YEEA-RELATED"/>
    <property type="match status" value="1"/>
</dbReference>
<dbReference type="Proteomes" id="UP000008721">
    <property type="component" value="Chromosome"/>
</dbReference>
<dbReference type="KEGG" id="sku:Sulku_1689"/>
<keyword evidence="3" id="KW-0808">Transferase</keyword>
<dbReference type="STRING" id="709032.Sulku_1689"/>
<feature type="domain" description="Type II methyltransferase M.TaqI-like" evidence="6">
    <location>
        <begin position="326"/>
        <end position="506"/>
    </location>
</feature>
<evidence type="ECO:0000313" key="7">
    <source>
        <dbReference type="EMBL" id="ADR34350.1"/>
    </source>
</evidence>
<dbReference type="GO" id="GO:0006304">
    <property type="term" value="P:DNA modification"/>
    <property type="evidence" value="ECO:0007669"/>
    <property type="project" value="InterPro"/>
</dbReference>
<dbReference type="InterPro" id="IPR050953">
    <property type="entry name" value="N4_N6_ade-DNA_methylase"/>
</dbReference>
<dbReference type="InterPro" id="IPR002052">
    <property type="entry name" value="DNA_methylase_N6_adenine_CS"/>
</dbReference>
<reference evidence="7 8" key="1">
    <citation type="journal article" date="2012" name="Stand. Genomic Sci.">
        <title>Complete genome sequence of the sulfur compounds oxidizing chemolithoautotroph Sulfuricurvum kujiense type strain (YK-1(T)).</title>
        <authorList>
            <person name="Han C."/>
            <person name="Kotsyurbenko O."/>
            <person name="Chertkov O."/>
            <person name="Held B."/>
            <person name="Lapidus A."/>
            <person name="Nolan M."/>
            <person name="Lucas S."/>
            <person name="Hammon N."/>
            <person name="Deshpande S."/>
            <person name="Cheng J.F."/>
            <person name="Tapia R."/>
            <person name="Goodwin L.A."/>
            <person name="Pitluck S."/>
            <person name="Liolios K."/>
            <person name="Pagani I."/>
            <person name="Ivanova N."/>
            <person name="Mavromatis K."/>
            <person name="Mikhailova N."/>
            <person name="Pati A."/>
            <person name="Chen A."/>
            <person name="Palaniappan K."/>
            <person name="Land M."/>
            <person name="Hauser L."/>
            <person name="Chang Y.J."/>
            <person name="Jeffries C.D."/>
            <person name="Brambilla E.M."/>
            <person name="Rohde M."/>
            <person name="Spring S."/>
            <person name="Sikorski J."/>
            <person name="Goker M."/>
            <person name="Woyke T."/>
            <person name="Bristow J."/>
            <person name="Eisen J.A."/>
            <person name="Markowitz V."/>
            <person name="Hugenholtz P."/>
            <person name="Kyrpides N.C."/>
            <person name="Klenk H.P."/>
            <person name="Detter J.C."/>
        </authorList>
    </citation>
    <scope>NUCLEOTIDE SEQUENCE [LARGE SCALE GENOMIC DNA]</scope>
    <source>
        <strain evidence="8">ATCC BAA-921 / DSM 16994 / JCM 11577 / YK-1</strain>
    </source>
</reference>
<evidence type="ECO:0000256" key="3">
    <source>
        <dbReference type="ARBA" id="ARBA00022679"/>
    </source>
</evidence>
<dbReference type="InterPro" id="IPR029063">
    <property type="entry name" value="SAM-dependent_MTases_sf"/>
</dbReference>
<dbReference type="eggNOG" id="COG0827">
    <property type="taxonomic scope" value="Bacteria"/>
</dbReference>
<dbReference type="eggNOG" id="COG1002">
    <property type="taxonomic scope" value="Bacteria"/>
</dbReference>
<protein>
    <recommendedName>
        <fullName evidence="1">site-specific DNA-methyltransferase (adenine-specific)</fullName>
        <ecNumber evidence="1">2.1.1.72</ecNumber>
    </recommendedName>
</protein>
<gene>
    <name evidence="7" type="ordered locus">Sulku_1689</name>
</gene>
<evidence type="ECO:0000313" key="8">
    <source>
        <dbReference type="Proteomes" id="UP000008721"/>
    </source>
</evidence>
<accession>E4U0N3</accession>
<organism evidence="7 8">
    <name type="scientific">Sulfuricurvum kujiense (strain ATCC BAA-921 / DSM 16994 / JCM 11577 / YK-1)</name>
    <dbReference type="NCBI Taxonomy" id="709032"/>
    <lineage>
        <taxon>Bacteria</taxon>
        <taxon>Pseudomonadati</taxon>
        <taxon>Campylobacterota</taxon>
        <taxon>Epsilonproteobacteria</taxon>
        <taxon>Campylobacterales</taxon>
        <taxon>Sulfurimonadaceae</taxon>
        <taxon>Sulfuricurvum</taxon>
    </lineage>
</organism>
<sequence length="528" mass="59966">MNKSKLKSFAASMRRDLMDAVRAKADYILSHDIDELPPKFYDHRDKIATLAKLVQTTGKEEVVERIAYIWFNRLIALRFMDAALINEIAVVSPIERQSLPQLYNEVRAGHVPEGYTFDRTKFFDLIDGKIQSSDPENEAYAMLFIAACNAWHEHLPFMFEKIADYTELLIPDDLLGAASLRARVVDALEAEDCQDVEVIGWLYQFYIGEKKDAAMAKKGKYNTSEIPAVTQLFTPDWIVRYLVENSLGRIWMASRPNSKLRESMRYYVEHDDATTPITVSSVEELTLLDPCCGSGHMLTYAYDLLEKIYEEEGYPKSDIPGLILTHNLYGCDLDERAASLAAFALTMKARLSHRRFFRKSVRPNIVELLPYDDDRFANIKDLGSLIRLKPSTAKLDEGVFAYSNREFTLQERILGGDFHCVVTNPPYMGGKGMNTVLADFVKKQYPDSKADLFACFIERSLDLTKSGGYAAAVTMHSWMFLSSYEALRVKLLENHQIDTLVHLGARAFEEIGGEVVQTVAFVLQRGNK</sequence>
<dbReference type="PROSITE" id="PS00092">
    <property type="entry name" value="N6_MTASE"/>
    <property type="match status" value="1"/>
</dbReference>
<proteinExistence type="predicted"/>
<dbReference type="GO" id="GO:0032259">
    <property type="term" value="P:methylation"/>
    <property type="evidence" value="ECO:0007669"/>
    <property type="project" value="UniProtKB-KW"/>
</dbReference>